<dbReference type="EMBL" id="CM023486">
    <property type="protein sequence ID" value="KAH6927310.1"/>
    <property type="molecule type" value="Genomic_DNA"/>
</dbReference>
<comment type="caution">
    <text evidence="1">The sequence shown here is derived from an EMBL/GenBank/DDBJ whole genome shotgun (WGS) entry which is preliminary data.</text>
</comment>
<name>A0ACB7RXR2_HYAAI</name>
<protein>
    <submittedName>
        <fullName evidence="1">Uncharacterized protein</fullName>
    </submittedName>
</protein>
<accession>A0ACB7RXR2</accession>
<organism evidence="1 2">
    <name type="scientific">Hyalomma asiaticum</name>
    <name type="common">Tick</name>
    <dbReference type="NCBI Taxonomy" id="266040"/>
    <lineage>
        <taxon>Eukaryota</taxon>
        <taxon>Metazoa</taxon>
        <taxon>Ecdysozoa</taxon>
        <taxon>Arthropoda</taxon>
        <taxon>Chelicerata</taxon>
        <taxon>Arachnida</taxon>
        <taxon>Acari</taxon>
        <taxon>Parasitiformes</taxon>
        <taxon>Ixodida</taxon>
        <taxon>Ixodoidea</taxon>
        <taxon>Ixodidae</taxon>
        <taxon>Hyalomminae</taxon>
        <taxon>Hyalomma</taxon>
    </lineage>
</organism>
<dbReference type="Proteomes" id="UP000821845">
    <property type="component" value="Chromosome 6"/>
</dbReference>
<sequence length="89" mass="9628">MQGNPHYKFHSRGVTKALPTDTRTPAAITQSTRRALGSGKNWGVRASNAMARKGLVAIDRAAGHGGGFFFALTRASGGPLWFQCQRRSR</sequence>
<keyword evidence="2" id="KW-1185">Reference proteome</keyword>
<evidence type="ECO:0000313" key="1">
    <source>
        <dbReference type="EMBL" id="KAH6927310.1"/>
    </source>
</evidence>
<proteinExistence type="predicted"/>
<gene>
    <name evidence="1" type="ORF">HPB50_001609</name>
</gene>
<reference evidence="1" key="1">
    <citation type="submission" date="2020-05" db="EMBL/GenBank/DDBJ databases">
        <title>Large-scale comparative analyses of tick genomes elucidate their genetic diversity and vector capacities.</title>
        <authorList>
            <person name="Jia N."/>
            <person name="Wang J."/>
            <person name="Shi W."/>
            <person name="Du L."/>
            <person name="Sun Y."/>
            <person name="Zhan W."/>
            <person name="Jiang J."/>
            <person name="Wang Q."/>
            <person name="Zhang B."/>
            <person name="Ji P."/>
            <person name="Sakyi L.B."/>
            <person name="Cui X."/>
            <person name="Yuan T."/>
            <person name="Jiang B."/>
            <person name="Yang W."/>
            <person name="Lam T.T.-Y."/>
            <person name="Chang Q."/>
            <person name="Ding S."/>
            <person name="Wang X."/>
            <person name="Zhu J."/>
            <person name="Ruan X."/>
            <person name="Zhao L."/>
            <person name="Wei J."/>
            <person name="Que T."/>
            <person name="Du C."/>
            <person name="Cheng J."/>
            <person name="Dai P."/>
            <person name="Han X."/>
            <person name="Huang E."/>
            <person name="Gao Y."/>
            <person name="Liu J."/>
            <person name="Shao H."/>
            <person name="Ye R."/>
            <person name="Li L."/>
            <person name="Wei W."/>
            <person name="Wang X."/>
            <person name="Wang C."/>
            <person name="Yang T."/>
            <person name="Huo Q."/>
            <person name="Li W."/>
            <person name="Guo W."/>
            <person name="Chen H."/>
            <person name="Zhou L."/>
            <person name="Ni X."/>
            <person name="Tian J."/>
            <person name="Zhou Y."/>
            <person name="Sheng Y."/>
            <person name="Liu T."/>
            <person name="Pan Y."/>
            <person name="Xia L."/>
            <person name="Li J."/>
            <person name="Zhao F."/>
            <person name="Cao W."/>
        </authorList>
    </citation>
    <scope>NUCLEOTIDE SEQUENCE</scope>
    <source>
        <strain evidence="1">Hyas-2018</strain>
    </source>
</reference>
<evidence type="ECO:0000313" key="2">
    <source>
        <dbReference type="Proteomes" id="UP000821845"/>
    </source>
</evidence>